<sequence length="285" mass="31662">MLASNSKKHAREEDEDYGSSGFSGHRTAKRHIVSLPHRISPNLTRNESPFSRDTFTTNYTIQTPPPQPPTITPVDSDCEEARAILGPKTIFSPYSSLPTNSIPPTSPRLDSMNSSQSTQLSDISGYTDDCEMEDTVHLSPGPFHSNVSTTLTGRIPTPIHSQFSASIRAEKPTRPRFLARDGTMEDRFMRNCRLPSPISEGEPSPATITGFKEMSMDVDHVEETPTKKGHHRSKHSLRQWNSYSGLESNGPATPGIKRNFTIGYRADCEKCRIKVPGHNAHIITY</sequence>
<dbReference type="EMBL" id="MU253838">
    <property type="protein sequence ID" value="KAG9245623.1"/>
    <property type="molecule type" value="Genomic_DNA"/>
</dbReference>
<keyword evidence="3" id="KW-1185">Reference proteome</keyword>
<comment type="caution">
    <text evidence="2">The sequence shown here is derived from an EMBL/GenBank/DDBJ whole genome shotgun (WGS) entry which is preliminary data.</text>
</comment>
<dbReference type="AlphaFoldDB" id="A0A9P8CFW7"/>
<evidence type="ECO:0000313" key="3">
    <source>
        <dbReference type="Proteomes" id="UP000887226"/>
    </source>
</evidence>
<evidence type="ECO:0000313" key="2">
    <source>
        <dbReference type="EMBL" id="KAG9245623.1"/>
    </source>
</evidence>
<evidence type="ECO:0000256" key="1">
    <source>
        <dbReference type="SAM" id="MobiDB-lite"/>
    </source>
</evidence>
<dbReference type="OrthoDB" id="2446291at2759"/>
<accession>A0A9P8CFW7</accession>
<proteinExistence type="predicted"/>
<gene>
    <name evidence="2" type="ORF">BJ878DRAFT_541111</name>
</gene>
<name>A0A9P8CFW7_9HELO</name>
<feature type="compositionally biased region" description="Basic residues" evidence="1">
    <location>
        <begin position="227"/>
        <end position="237"/>
    </location>
</feature>
<feature type="region of interest" description="Disordered" evidence="1">
    <location>
        <begin position="223"/>
        <end position="252"/>
    </location>
</feature>
<feature type="compositionally biased region" description="Polar residues" evidence="1">
    <location>
        <begin position="238"/>
        <end position="251"/>
    </location>
</feature>
<organism evidence="2 3">
    <name type="scientific">Calycina marina</name>
    <dbReference type="NCBI Taxonomy" id="1763456"/>
    <lineage>
        <taxon>Eukaryota</taxon>
        <taxon>Fungi</taxon>
        <taxon>Dikarya</taxon>
        <taxon>Ascomycota</taxon>
        <taxon>Pezizomycotina</taxon>
        <taxon>Leotiomycetes</taxon>
        <taxon>Helotiales</taxon>
        <taxon>Pezizellaceae</taxon>
        <taxon>Calycina</taxon>
    </lineage>
</organism>
<feature type="region of interest" description="Disordered" evidence="1">
    <location>
        <begin position="1"/>
        <end position="71"/>
    </location>
</feature>
<protein>
    <submittedName>
        <fullName evidence="2">Uncharacterized protein</fullName>
    </submittedName>
</protein>
<dbReference type="Proteomes" id="UP000887226">
    <property type="component" value="Unassembled WGS sequence"/>
</dbReference>
<reference evidence="2" key="1">
    <citation type="journal article" date="2021" name="IMA Fungus">
        <title>Genomic characterization of three marine fungi, including Emericellopsis atlantica sp. nov. with signatures of a generalist lifestyle and marine biomass degradation.</title>
        <authorList>
            <person name="Hagestad O.C."/>
            <person name="Hou L."/>
            <person name="Andersen J.H."/>
            <person name="Hansen E.H."/>
            <person name="Altermark B."/>
            <person name="Li C."/>
            <person name="Kuhnert E."/>
            <person name="Cox R.J."/>
            <person name="Crous P.W."/>
            <person name="Spatafora J.W."/>
            <person name="Lail K."/>
            <person name="Amirebrahimi M."/>
            <person name="Lipzen A."/>
            <person name="Pangilinan J."/>
            <person name="Andreopoulos W."/>
            <person name="Hayes R.D."/>
            <person name="Ng V."/>
            <person name="Grigoriev I.V."/>
            <person name="Jackson S.A."/>
            <person name="Sutton T.D.S."/>
            <person name="Dobson A.D.W."/>
            <person name="Rama T."/>
        </authorList>
    </citation>
    <scope>NUCLEOTIDE SEQUENCE</scope>
    <source>
        <strain evidence="2">TRa3180A</strain>
    </source>
</reference>
<feature type="compositionally biased region" description="Polar residues" evidence="1">
    <location>
        <begin position="41"/>
        <end position="55"/>
    </location>
</feature>